<dbReference type="Proteomes" id="UP000000560">
    <property type="component" value="Chromosome IV"/>
</dbReference>
<keyword evidence="2" id="KW-0732">Signal</keyword>
<dbReference type="GeneID" id="2869840"/>
<protein>
    <submittedName>
        <fullName evidence="3">Uncharacterized protein</fullName>
    </submittedName>
</protein>
<reference evidence="4" key="2">
    <citation type="journal article" date="2009" name="Fungal Genet. Biol.">
        <title>The 2008 update of the Aspergillus nidulans genome annotation: a community effort.</title>
        <authorList>
            <person name="Wortman J.R."/>
            <person name="Gilsenan J.M."/>
            <person name="Joardar V."/>
            <person name="Deegan J."/>
            <person name="Clutterbuck J."/>
            <person name="Andersen M.R."/>
            <person name="Archer D."/>
            <person name="Bencina M."/>
            <person name="Braus G."/>
            <person name="Coutinho P."/>
            <person name="von Dohren H."/>
            <person name="Doonan J."/>
            <person name="Driessen A.J."/>
            <person name="Durek P."/>
            <person name="Espeso E."/>
            <person name="Fekete E."/>
            <person name="Flipphi M."/>
            <person name="Estrada C.G."/>
            <person name="Geysens S."/>
            <person name="Goldman G."/>
            <person name="de Groot P.W."/>
            <person name="Hansen K."/>
            <person name="Harris S.D."/>
            <person name="Heinekamp T."/>
            <person name="Helmstaedt K."/>
            <person name="Henrissat B."/>
            <person name="Hofmann G."/>
            <person name="Homan T."/>
            <person name="Horio T."/>
            <person name="Horiuchi H."/>
            <person name="James S."/>
            <person name="Jones M."/>
            <person name="Karaffa L."/>
            <person name="Karanyi Z."/>
            <person name="Kato M."/>
            <person name="Keller N."/>
            <person name="Kelly D.E."/>
            <person name="Kiel J.A."/>
            <person name="Kim J.M."/>
            <person name="van der Klei I.J."/>
            <person name="Klis F.M."/>
            <person name="Kovalchuk A."/>
            <person name="Krasevec N."/>
            <person name="Kubicek C.P."/>
            <person name="Liu B."/>
            <person name="Maccabe A."/>
            <person name="Meyer V."/>
            <person name="Mirabito P."/>
            <person name="Miskei M."/>
            <person name="Mos M."/>
            <person name="Mullins J."/>
            <person name="Nelson D.R."/>
            <person name="Nielsen J."/>
            <person name="Oakley B.R."/>
            <person name="Osmani S.A."/>
            <person name="Pakula T."/>
            <person name="Paszewski A."/>
            <person name="Paulsen I."/>
            <person name="Pilsyk S."/>
            <person name="Pocsi I."/>
            <person name="Punt P.J."/>
            <person name="Ram A.F."/>
            <person name="Ren Q."/>
            <person name="Robellet X."/>
            <person name="Robson G."/>
            <person name="Seiboth B."/>
            <person name="van Solingen P."/>
            <person name="Specht T."/>
            <person name="Sun J."/>
            <person name="Taheri-Talesh N."/>
            <person name="Takeshita N."/>
            <person name="Ussery D."/>
            <person name="vanKuyk P.A."/>
            <person name="Visser H."/>
            <person name="van de Vondervoort P.J."/>
            <person name="de Vries R.P."/>
            <person name="Walton J."/>
            <person name="Xiang X."/>
            <person name="Xiong Y."/>
            <person name="Zeng A.P."/>
            <person name="Brandt B.W."/>
            <person name="Cornell M.J."/>
            <person name="van den Hondel C.A."/>
            <person name="Visser J."/>
            <person name="Oliver S.G."/>
            <person name="Turner G."/>
        </authorList>
    </citation>
    <scope>GENOME REANNOTATION</scope>
    <source>
        <strain evidence="4">FGSC A4 / ATCC 38163 / CBS 112.46 / NRRL 194 / M139</strain>
    </source>
</reference>
<dbReference type="AlphaFoldDB" id="Q5AWE6"/>
<dbReference type="RefSeq" id="XP_680653.1">
    <property type="nucleotide sequence ID" value="XM_675561.1"/>
</dbReference>
<accession>Q5AWE6</accession>
<name>Q5AWE6_EMENI</name>
<dbReference type="OrthoDB" id="3552888at2759"/>
<evidence type="ECO:0000313" key="4">
    <source>
        <dbReference type="Proteomes" id="UP000000560"/>
    </source>
</evidence>
<dbReference type="PANTHER" id="PTHR35605">
    <property type="entry name" value="ECP2 EFFECTOR PROTEIN DOMAIN-CONTAINING PROTEIN-RELATED"/>
    <property type="match status" value="1"/>
</dbReference>
<dbReference type="EMBL" id="BN001304">
    <property type="protein sequence ID" value="CBF78490.1"/>
    <property type="molecule type" value="Genomic_DNA"/>
</dbReference>
<evidence type="ECO:0000313" key="3">
    <source>
        <dbReference type="EMBL" id="CBF78490.1"/>
    </source>
</evidence>
<dbReference type="PANTHER" id="PTHR35605:SF1">
    <property type="entry name" value="ECP2 EFFECTOR PROTEIN DOMAIN-CONTAINING PROTEIN-RELATED"/>
    <property type="match status" value="1"/>
</dbReference>
<gene>
    <name evidence="3" type="ORF">ANIA_07384</name>
</gene>
<reference evidence="4" key="1">
    <citation type="journal article" date="2005" name="Nature">
        <title>Sequencing of Aspergillus nidulans and comparative analysis with A. fumigatus and A. oryzae.</title>
        <authorList>
            <person name="Galagan J.E."/>
            <person name="Calvo S.E."/>
            <person name="Cuomo C."/>
            <person name="Ma L.J."/>
            <person name="Wortman J.R."/>
            <person name="Batzoglou S."/>
            <person name="Lee S.I."/>
            <person name="Basturkmen M."/>
            <person name="Spevak C.C."/>
            <person name="Clutterbuck J."/>
            <person name="Kapitonov V."/>
            <person name="Jurka J."/>
            <person name="Scazzocchio C."/>
            <person name="Farman M."/>
            <person name="Butler J."/>
            <person name="Purcell S."/>
            <person name="Harris S."/>
            <person name="Braus G.H."/>
            <person name="Draht O."/>
            <person name="Busch S."/>
            <person name="D'Enfert C."/>
            <person name="Bouchier C."/>
            <person name="Goldman G.H."/>
            <person name="Bell-Pedersen D."/>
            <person name="Griffiths-Jones S."/>
            <person name="Doonan J.H."/>
            <person name="Yu J."/>
            <person name="Vienken K."/>
            <person name="Pain A."/>
            <person name="Freitag M."/>
            <person name="Selker E.U."/>
            <person name="Archer D.B."/>
            <person name="Penalva M.A."/>
            <person name="Oakley B.R."/>
            <person name="Momany M."/>
            <person name="Tanaka T."/>
            <person name="Kumagai T."/>
            <person name="Asai K."/>
            <person name="Machida M."/>
            <person name="Nierman W.C."/>
            <person name="Denning D.W."/>
            <person name="Caddick M."/>
            <person name="Hynes M."/>
            <person name="Paoletti M."/>
            <person name="Fischer R."/>
            <person name="Miller B."/>
            <person name="Dyer P."/>
            <person name="Sachs M.S."/>
            <person name="Osmani S.A."/>
            <person name="Birren B.W."/>
        </authorList>
    </citation>
    <scope>NUCLEOTIDE SEQUENCE [LARGE SCALE GENOMIC DNA]</scope>
    <source>
        <strain evidence="4">FGSC A4 / ATCC 38163 / CBS 112.46 / NRRL 194 / M139</strain>
    </source>
</reference>
<sequence length="214" mass="22884">MKFPAAVALFSTISAVAAAYVGSPSAYTYTSVPEFEIEVSPNKTIIARGTIEQIREQALAHNPNWDEEYYAPAQKLAEERYQLVPAGADANSTGSTPSLEKRRAEDFDSLRITCGRPWHAVSYEGALKEALRLYGVKGTPQNGPGPGNCGRVGCSYGTAIIWCNDDTETKTLSSFDEIADGAFAIMQKCAHDKHGEGTKAQSTGSTAPDAATLN</sequence>
<dbReference type="HOGENOM" id="CLU_089018_0_0_1"/>
<feature type="chain" id="PRO_5010310479" evidence="2">
    <location>
        <begin position="19"/>
        <end position="214"/>
    </location>
</feature>
<dbReference type="KEGG" id="ani:ANIA_07384"/>
<accession>C8VCG1</accession>
<evidence type="ECO:0000256" key="2">
    <source>
        <dbReference type="SAM" id="SignalP"/>
    </source>
</evidence>
<feature type="signal peptide" evidence="2">
    <location>
        <begin position="1"/>
        <end position="18"/>
    </location>
</feature>
<feature type="region of interest" description="Disordered" evidence="1">
    <location>
        <begin position="194"/>
        <end position="214"/>
    </location>
</feature>
<dbReference type="STRING" id="227321.Q5AWE6"/>
<keyword evidence="4" id="KW-1185">Reference proteome</keyword>
<evidence type="ECO:0000256" key="1">
    <source>
        <dbReference type="SAM" id="MobiDB-lite"/>
    </source>
</evidence>
<organism evidence="3 4">
    <name type="scientific">Emericella nidulans (strain FGSC A4 / ATCC 38163 / CBS 112.46 / NRRL 194 / M139)</name>
    <name type="common">Aspergillus nidulans</name>
    <dbReference type="NCBI Taxonomy" id="227321"/>
    <lineage>
        <taxon>Eukaryota</taxon>
        <taxon>Fungi</taxon>
        <taxon>Dikarya</taxon>
        <taxon>Ascomycota</taxon>
        <taxon>Pezizomycotina</taxon>
        <taxon>Eurotiomycetes</taxon>
        <taxon>Eurotiomycetidae</taxon>
        <taxon>Eurotiales</taxon>
        <taxon>Aspergillaceae</taxon>
        <taxon>Aspergillus</taxon>
        <taxon>Aspergillus subgen. Nidulantes</taxon>
    </lineage>
</organism>
<dbReference type="InParanoid" id="Q5AWE6"/>
<proteinExistence type="predicted"/>
<dbReference type="OMA" id="WHAVSYE"/>